<evidence type="ECO:0000259" key="2">
    <source>
        <dbReference type="Pfam" id="PF12835"/>
    </source>
</evidence>
<feature type="domain" description="Integrase catalytic" evidence="2">
    <location>
        <begin position="143"/>
        <end position="270"/>
    </location>
</feature>
<proteinExistence type="predicted"/>
<keyword evidence="1" id="KW-0233">DNA recombination</keyword>
<dbReference type="InterPro" id="IPR013762">
    <property type="entry name" value="Integrase-like_cat_sf"/>
</dbReference>
<accession>A0A511QN67</accession>
<sequence>MKIKYSGHLPPTNRNFSSPNFGLGARQIDKALINASLENLGGVKNNTHKARSAACRDFALFLKQETDAKRLNAISKQEVTGYAEYLRERYECNGQFSARAARDYLSHINVCLRQARGDSKLTVLATKEMDFPPKNEIETIDRSVSEDLHNQIVTQASEPVAVISQLQRAFGLRFREASLTDCEKALKEYHSTGFITVSRGTKGGQNRTIEIENFNQVSALERGANLQAHTGHVNATPVDSSLKAFQSKAWREVKSINSNYHSHGERKFFACQYYTEKMGVAPPVIAEVSHGKAHFVFAAERLGITVSEAKTEDEKVRLQLSQLLGHHRPGITNAYIG</sequence>
<dbReference type="AlphaFoldDB" id="A0A511QN67"/>
<dbReference type="Proteomes" id="UP000321113">
    <property type="component" value="Unassembled WGS sequence"/>
</dbReference>
<dbReference type="OrthoDB" id="5394387at2"/>
<evidence type="ECO:0000313" key="3">
    <source>
        <dbReference type="EMBL" id="GEM78761.1"/>
    </source>
</evidence>
<dbReference type="InterPro" id="IPR011010">
    <property type="entry name" value="DNA_brk_join_enz"/>
</dbReference>
<dbReference type="EMBL" id="BJXK01000003">
    <property type="protein sequence ID" value="GEM78761.1"/>
    <property type="molecule type" value="Genomic_DNA"/>
</dbReference>
<protein>
    <recommendedName>
        <fullName evidence="2">Integrase catalytic domain-containing protein</fullName>
    </recommendedName>
</protein>
<dbReference type="RefSeq" id="WP_119011181.1">
    <property type="nucleotide sequence ID" value="NZ_BJXK01000003.1"/>
</dbReference>
<keyword evidence="4" id="KW-1185">Reference proteome</keyword>
<name>A0A511QN67_9VIBR</name>
<dbReference type="GO" id="GO:0006310">
    <property type="term" value="P:DNA recombination"/>
    <property type="evidence" value="ECO:0007669"/>
    <property type="project" value="UniProtKB-KW"/>
</dbReference>
<gene>
    <name evidence="3" type="ORF">VSU01S_10060</name>
</gene>
<evidence type="ECO:0000256" key="1">
    <source>
        <dbReference type="ARBA" id="ARBA00023172"/>
    </source>
</evidence>
<dbReference type="GO" id="GO:0015074">
    <property type="term" value="P:DNA integration"/>
    <property type="evidence" value="ECO:0007669"/>
    <property type="project" value="InterPro"/>
</dbReference>
<dbReference type="SUPFAM" id="SSF56349">
    <property type="entry name" value="DNA breaking-rejoining enzymes"/>
    <property type="match status" value="1"/>
</dbReference>
<comment type="caution">
    <text evidence="3">The sequence shown here is derived from an EMBL/GenBank/DDBJ whole genome shotgun (WGS) entry which is preliminary data.</text>
</comment>
<dbReference type="Pfam" id="PF12835">
    <property type="entry name" value="Integrase_1"/>
    <property type="match status" value="1"/>
</dbReference>
<organism evidence="3 4">
    <name type="scientific">Vibrio superstes NBRC 103154</name>
    <dbReference type="NCBI Taxonomy" id="1219062"/>
    <lineage>
        <taxon>Bacteria</taxon>
        <taxon>Pseudomonadati</taxon>
        <taxon>Pseudomonadota</taxon>
        <taxon>Gammaproteobacteria</taxon>
        <taxon>Vibrionales</taxon>
        <taxon>Vibrionaceae</taxon>
        <taxon>Vibrio</taxon>
    </lineage>
</organism>
<dbReference type="InterPro" id="IPR024456">
    <property type="entry name" value="Integrase_catalytic_putative"/>
</dbReference>
<dbReference type="GO" id="GO:0003677">
    <property type="term" value="F:DNA binding"/>
    <property type="evidence" value="ECO:0007669"/>
    <property type="project" value="InterPro"/>
</dbReference>
<dbReference type="Gene3D" id="1.10.443.10">
    <property type="entry name" value="Intergrase catalytic core"/>
    <property type="match status" value="1"/>
</dbReference>
<evidence type="ECO:0000313" key="4">
    <source>
        <dbReference type="Proteomes" id="UP000321113"/>
    </source>
</evidence>
<reference evidence="3 4" key="1">
    <citation type="submission" date="2019-07" db="EMBL/GenBank/DDBJ databases">
        <title>Whole genome shotgun sequence of Vibrio superstes NBRC 103154.</title>
        <authorList>
            <person name="Hosoyama A."/>
            <person name="Uohara A."/>
            <person name="Ohji S."/>
            <person name="Ichikawa N."/>
        </authorList>
    </citation>
    <scope>NUCLEOTIDE SEQUENCE [LARGE SCALE GENOMIC DNA]</scope>
    <source>
        <strain evidence="3 4">NBRC 103154</strain>
    </source>
</reference>